<keyword evidence="2 6" id="KW-1003">Cell membrane</keyword>
<organism evidence="8 9">
    <name type="scientific">SAR86 cluster bacterium</name>
    <dbReference type="NCBI Taxonomy" id="2030880"/>
    <lineage>
        <taxon>Bacteria</taxon>
        <taxon>Pseudomonadati</taxon>
        <taxon>Pseudomonadota</taxon>
        <taxon>Gammaproteobacteria</taxon>
        <taxon>SAR86 cluster</taxon>
    </lineage>
</organism>
<evidence type="ECO:0000259" key="7">
    <source>
        <dbReference type="Pfam" id="PF05425"/>
    </source>
</evidence>
<dbReference type="GO" id="GO:0005886">
    <property type="term" value="C:plasma membrane"/>
    <property type="evidence" value="ECO:0007669"/>
    <property type="project" value="UniProtKB-SubCell"/>
</dbReference>
<keyword evidence="3 6" id="KW-0812">Transmembrane</keyword>
<feature type="transmembrane region" description="Helical" evidence="6">
    <location>
        <begin position="272"/>
        <end position="293"/>
    </location>
</feature>
<feature type="transmembrane region" description="Helical" evidence="6">
    <location>
        <begin position="12"/>
        <end position="31"/>
    </location>
</feature>
<dbReference type="InterPro" id="IPR008457">
    <property type="entry name" value="Cu-R_CopD_dom"/>
</dbReference>
<evidence type="ECO:0000313" key="9">
    <source>
        <dbReference type="Proteomes" id="UP000218767"/>
    </source>
</evidence>
<feature type="transmembrane region" description="Helical" evidence="6">
    <location>
        <begin position="122"/>
        <end position="140"/>
    </location>
</feature>
<dbReference type="GO" id="GO:0006825">
    <property type="term" value="P:copper ion transport"/>
    <property type="evidence" value="ECO:0007669"/>
    <property type="project" value="InterPro"/>
</dbReference>
<accession>A0A2A4X326</accession>
<keyword evidence="6" id="KW-0186">Copper</keyword>
<keyword evidence="6" id="KW-0997">Cell inner membrane</keyword>
<feature type="transmembrane region" description="Helical" evidence="6">
    <location>
        <begin position="193"/>
        <end position="214"/>
    </location>
</feature>
<dbReference type="AlphaFoldDB" id="A0A2A4X326"/>
<dbReference type="Proteomes" id="UP000218767">
    <property type="component" value="Unassembled WGS sequence"/>
</dbReference>
<gene>
    <name evidence="8" type="ORF">COB20_09330</name>
</gene>
<evidence type="ECO:0000256" key="1">
    <source>
        <dbReference type="ARBA" id="ARBA00004651"/>
    </source>
</evidence>
<feature type="transmembrane region" description="Helical" evidence="6">
    <location>
        <begin position="88"/>
        <end position="110"/>
    </location>
</feature>
<dbReference type="InterPro" id="IPR032694">
    <property type="entry name" value="CopC/D"/>
</dbReference>
<feature type="transmembrane region" description="Helical" evidence="6">
    <location>
        <begin position="234"/>
        <end position="251"/>
    </location>
</feature>
<comment type="function">
    <text evidence="6">Involved in copper resistance.</text>
</comment>
<comment type="subcellular location">
    <subcellularLocation>
        <location evidence="6">Cell inner membrane</location>
        <topology evidence="6">Multi-pass membrane protein</topology>
    </subcellularLocation>
    <subcellularLocation>
        <location evidence="1">Cell membrane</location>
        <topology evidence="1">Multi-pass membrane protein</topology>
    </subcellularLocation>
</comment>
<proteinExistence type="inferred from homology"/>
<comment type="similarity">
    <text evidence="6">Belongs to the CopD family.</text>
</comment>
<dbReference type="PANTHER" id="PTHR34820:SF4">
    <property type="entry name" value="INNER MEMBRANE PROTEIN YEBZ"/>
    <property type="match status" value="1"/>
</dbReference>
<evidence type="ECO:0000256" key="6">
    <source>
        <dbReference type="RuleBase" id="RU369037"/>
    </source>
</evidence>
<dbReference type="Pfam" id="PF05425">
    <property type="entry name" value="CopD"/>
    <property type="match status" value="1"/>
</dbReference>
<feature type="transmembrane region" description="Helical" evidence="6">
    <location>
        <begin position="160"/>
        <end position="181"/>
    </location>
</feature>
<evidence type="ECO:0000256" key="4">
    <source>
        <dbReference type="ARBA" id="ARBA00022989"/>
    </source>
</evidence>
<name>A0A2A4X326_9GAMM</name>
<feature type="transmembrane region" description="Helical" evidence="6">
    <location>
        <begin position="43"/>
        <end position="68"/>
    </location>
</feature>
<comment type="caution">
    <text evidence="8">The sequence shown here is derived from an EMBL/GenBank/DDBJ whole genome shotgun (WGS) entry which is preliminary data.</text>
</comment>
<feature type="domain" description="Copper resistance protein D" evidence="7">
    <location>
        <begin position="191"/>
        <end position="289"/>
    </location>
</feature>
<evidence type="ECO:0000313" key="8">
    <source>
        <dbReference type="EMBL" id="PCI77003.1"/>
    </source>
</evidence>
<evidence type="ECO:0000256" key="5">
    <source>
        <dbReference type="ARBA" id="ARBA00023136"/>
    </source>
</evidence>
<evidence type="ECO:0000256" key="3">
    <source>
        <dbReference type="ARBA" id="ARBA00022692"/>
    </source>
</evidence>
<sequence>MGWTLFSVASKVLYLAGIAAVFGGALAYLLLCRTSFGSTRSIVYYIASGALLGLFGSASFFLAQVGSINDVGILGMLDSSMVRMLADSSLGSASMVRAMGLFLGLILVLIIVRDSKQQLRTAANLVVMACLLALVGLFFARSVTLTGHVSTLDLVARVVLGIHVATVLGWIGSLWPLWLICRSENVSSLQKIMTAYGQIAVYVVVGLTASGLWLAWQLLNSFSDLFFTSYGRLLLLKLFGVSLLLLIAARHKLKLVPRLAHDDGVNRLRQSICMETAVAVLVLVVTATLTTAIGPESEH</sequence>
<dbReference type="PANTHER" id="PTHR34820">
    <property type="entry name" value="INNER MEMBRANE PROTEIN YEBZ"/>
    <property type="match status" value="1"/>
</dbReference>
<evidence type="ECO:0000256" key="2">
    <source>
        <dbReference type="ARBA" id="ARBA00022475"/>
    </source>
</evidence>
<dbReference type="EMBL" id="NVUL01000050">
    <property type="protein sequence ID" value="PCI77003.1"/>
    <property type="molecule type" value="Genomic_DNA"/>
</dbReference>
<reference evidence="9" key="1">
    <citation type="submission" date="2017-08" db="EMBL/GenBank/DDBJ databases">
        <title>A dynamic microbial community with high functional redundancy inhabits the cold, oxic subseafloor aquifer.</title>
        <authorList>
            <person name="Tully B.J."/>
            <person name="Wheat C.G."/>
            <person name="Glazer B.T."/>
            <person name="Huber J.A."/>
        </authorList>
    </citation>
    <scope>NUCLEOTIDE SEQUENCE [LARGE SCALE GENOMIC DNA]</scope>
</reference>
<dbReference type="GO" id="GO:0046688">
    <property type="term" value="P:response to copper ion"/>
    <property type="evidence" value="ECO:0007669"/>
    <property type="project" value="UniProtKB-UniRule"/>
</dbReference>
<keyword evidence="4 6" id="KW-1133">Transmembrane helix</keyword>
<protein>
    <recommendedName>
        <fullName evidence="6">Copper resistance protein D</fullName>
    </recommendedName>
</protein>
<keyword evidence="5 6" id="KW-0472">Membrane</keyword>